<evidence type="ECO:0000313" key="1">
    <source>
        <dbReference type="EMBL" id="RZC56067.1"/>
    </source>
</evidence>
<accession>A0A4Y7J5G7</accession>
<name>A0A4Y7J5G7_PAPSO</name>
<protein>
    <submittedName>
        <fullName evidence="1">Uncharacterized protein</fullName>
    </submittedName>
</protein>
<sequence>MTMASLYQQQFAAATFPYSSQHHQFISSSSLTTTTITDQKRRWIHTVAKKRGKAKRSSSPKFLALSNSFVLSIYVGSDELENAEQMFKEIQDSGSPLLEDDYVKWFVHHRFRSWEQLVETIEKLEFAESMKSDGFVLIPNYIRAEMARHYIGITTATTINWIKVAGVHRLISGDHSLRSFILDVVIEGLISPRKHLYSSDILLLCIVVHYRPEMG</sequence>
<organism evidence="1 2">
    <name type="scientific">Papaver somniferum</name>
    <name type="common">Opium poppy</name>
    <dbReference type="NCBI Taxonomy" id="3469"/>
    <lineage>
        <taxon>Eukaryota</taxon>
        <taxon>Viridiplantae</taxon>
        <taxon>Streptophyta</taxon>
        <taxon>Embryophyta</taxon>
        <taxon>Tracheophyta</taxon>
        <taxon>Spermatophyta</taxon>
        <taxon>Magnoliopsida</taxon>
        <taxon>Ranunculales</taxon>
        <taxon>Papaveraceae</taxon>
        <taxon>Papaveroideae</taxon>
        <taxon>Papaver</taxon>
    </lineage>
</organism>
<proteinExistence type="predicted"/>
<evidence type="ECO:0000313" key="2">
    <source>
        <dbReference type="Proteomes" id="UP000316621"/>
    </source>
</evidence>
<dbReference type="Proteomes" id="UP000316621">
    <property type="component" value="Chromosome 3"/>
</dbReference>
<dbReference type="EMBL" id="CM010717">
    <property type="protein sequence ID" value="RZC56067.1"/>
    <property type="molecule type" value="Genomic_DNA"/>
</dbReference>
<reference evidence="1 2" key="1">
    <citation type="journal article" date="2018" name="Science">
        <title>The opium poppy genome and morphinan production.</title>
        <authorList>
            <person name="Guo L."/>
            <person name="Winzer T."/>
            <person name="Yang X."/>
            <person name="Li Y."/>
            <person name="Ning Z."/>
            <person name="He Z."/>
            <person name="Teodor R."/>
            <person name="Lu Y."/>
            <person name="Bowser T.A."/>
            <person name="Graham I.A."/>
            <person name="Ye K."/>
        </authorList>
    </citation>
    <scope>NUCLEOTIDE SEQUENCE [LARGE SCALE GENOMIC DNA]</scope>
    <source>
        <strain evidence="2">cv. HN1</strain>
        <tissue evidence="1">Leaves</tissue>
    </source>
</reference>
<dbReference type="AlphaFoldDB" id="A0A4Y7J5G7"/>
<gene>
    <name evidence="1" type="ORF">C5167_014924</name>
</gene>
<keyword evidence="2" id="KW-1185">Reference proteome</keyword>
<dbReference type="Gramene" id="RZC56067">
    <property type="protein sequence ID" value="RZC56067"/>
    <property type="gene ID" value="C5167_014924"/>
</dbReference>